<reference evidence="1 2" key="1">
    <citation type="submission" date="2023-08" db="EMBL/GenBank/DDBJ databases">
        <title>A Necator americanus chromosomal reference genome.</title>
        <authorList>
            <person name="Ilik V."/>
            <person name="Petrzelkova K.J."/>
            <person name="Pardy F."/>
            <person name="Fuh T."/>
            <person name="Niatou-Singa F.S."/>
            <person name="Gouil Q."/>
            <person name="Baker L."/>
            <person name="Ritchie M.E."/>
            <person name="Jex A.R."/>
            <person name="Gazzola D."/>
            <person name="Li H."/>
            <person name="Toshio Fujiwara R."/>
            <person name="Zhan B."/>
            <person name="Aroian R.V."/>
            <person name="Pafco B."/>
            <person name="Schwarz E.M."/>
        </authorList>
    </citation>
    <scope>NUCLEOTIDE SEQUENCE [LARGE SCALE GENOMIC DNA]</scope>
    <source>
        <strain evidence="1 2">Aroian</strain>
        <tissue evidence="1">Whole animal</tissue>
    </source>
</reference>
<accession>A0ABR1DCK8</accession>
<comment type="caution">
    <text evidence="1">The sequence shown here is derived from an EMBL/GenBank/DDBJ whole genome shotgun (WGS) entry which is preliminary data.</text>
</comment>
<organism evidence="1 2">
    <name type="scientific">Necator americanus</name>
    <name type="common">Human hookworm</name>
    <dbReference type="NCBI Taxonomy" id="51031"/>
    <lineage>
        <taxon>Eukaryota</taxon>
        <taxon>Metazoa</taxon>
        <taxon>Ecdysozoa</taxon>
        <taxon>Nematoda</taxon>
        <taxon>Chromadorea</taxon>
        <taxon>Rhabditida</taxon>
        <taxon>Rhabditina</taxon>
        <taxon>Rhabditomorpha</taxon>
        <taxon>Strongyloidea</taxon>
        <taxon>Ancylostomatidae</taxon>
        <taxon>Bunostominae</taxon>
        <taxon>Necator</taxon>
    </lineage>
</organism>
<keyword evidence="2" id="KW-1185">Reference proteome</keyword>
<name>A0ABR1DCK8_NECAM</name>
<gene>
    <name evidence="1" type="primary">Necator_chrIV.g13974</name>
    <name evidence="1" type="ORF">RB195_000681</name>
</gene>
<sequence length="44" mass="4895">MIADVTKRLSLMWGTVDGSGDGRSRLMFDSYYFSMCLAQLSNGI</sequence>
<dbReference type="EMBL" id="JAVFWL010000004">
    <property type="protein sequence ID" value="KAK6747630.1"/>
    <property type="molecule type" value="Genomic_DNA"/>
</dbReference>
<dbReference type="Proteomes" id="UP001303046">
    <property type="component" value="Unassembled WGS sequence"/>
</dbReference>
<evidence type="ECO:0000313" key="1">
    <source>
        <dbReference type="EMBL" id="KAK6747630.1"/>
    </source>
</evidence>
<evidence type="ECO:0000313" key="2">
    <source>
        <dbReference type="Proteomes" id="UP001303046"/>
    </source>
</evidence>
<proteinExistence type="predicted"/>
<protein>
    <submittedName>
        <fullName evidence="1">Uncharacterized protein</fullName>
    </submittedName>
</protein>